<keyword evidence="3" id="KW-0863">Zinc-finger</keyword>
<protein>
    <submittedName>
        <fullName evidence="6">Uncharacterized protein</fullName>
    </submittedName>
</protein>
<keyword evidence="7" id="KW-1185">Reference proteome</keyword>
<dbReference type="SUPFAM" id="SSF53098">
    <property type="entry name" value="Ribonuclease H-like"/>
    <property type="match status" value="1"/>
</dbReference>
<dbReference type="InterPro" id="IPR012337">
    <property type="entry name" value="RNaseH-like_sf"/>
</dbReference>
<comment type="subcellular location">
    <subcellularLocation>
        <location evidence="1">Nucleus</location>
    </subcellularLocation>
</comment>
<dbReference type="OrthoDB" id="6513808at2759"/>
<dbReference type="Proteomes" id="UP000821853">
    <property type="component" value="Chromosome 2"/>
</dbReference>
<evidence type="ECO:0000256" key="2">
    <source>
        <dbReference type="ARBA" id="ARBA00022723"/>
    </source>
</evidence>
<evidence type="ECO:0000256" key="1">
    <source>
        <dbReference type="ARBA" id="ARBA00004123"/>
    </source>
</evidence>
<proteinExistence type="predicted"/>
<name>A0A9J6FZ35_HAELO</name>
<evidence type="ECO:0000313" key="7">
    <source>
        <dbReference type="Proteomes" id="UP000821853"/>
    </source>
</evidence>
<keyword evidence="5" id="KW-0539">Nucleus</keyword>
<dbReference type="SUPFAM" id="SSF140996">
    <property type="entry name" value="Hermes dimerisation domain"/>
    <property type="match status" value="1"/>
</dbReference>
<evidence type="ECO:0000256" key="4">
    <source>
        <dbReference type="ARBA" id="ARBA00022833"/>
    </source>
</evidence>
<evidence type="ECO:0000256" key="3">
    <source>
        <dbReference type="ARBA" id="ARBA00022771"/>
    </source>
</evidence>
<dbReference type="GO" id="GO:0008270">
    <property type="term" value="F:zinc ion binding"/>
    <property type="evidence" value="ECO:0007669"/>
    <property type="project" value="UniProtKB-KW"/>
</dbReference>
<dbReference type="VEuPathDB" id="VectorBase:HLOH_046691"/>
<keyword evidence="4" id="KW-0862">Zinc</keyword>
<evidence type="ECO:0000313" key="6">
    <source>
        <dbReference type="EMBL" id="KAH9367617.1"/>
    </source>
</evidence>
<dbReference type="PANTHER" id="PTHR46481">
    <property type="entry name" value="ZINC FINGER BED DOMAIN-CONTAINING PROTEIN 4"/>
    <property type="match status" value="1"/>
</dbReference>
<gene>
    <name evidence="6" type="ORF">HPB48_009988</name>
</gene>
<evidence type="ECO:0000256" key="5">
    <source>
        <dbReference type="ARBA" id="ARBA00023242"/>
    </source>
</evidence>
<sequence length="324" mass="36411">MTTLQNHLKQHPSLMATYKKDAANKPSKSQPTLLAVIQGKQPVSQKRESALNQKVAEMVALDLQPCSSVEDGGFKALMSEAVPGYHLPSRTTLSRVLIPRLYDDTRDKVRAELRKAFEDGTSTLDFTSDISTSRANESFICLTFHFLTVRFEMKRFTLNTRHMHESHTALNIAASLEQLCAAWEIPTDCVKYVVTDNDRNIQAAARTLPWQKRACFAHTLQMAITDAKSTTPAINKLCKKARWIVGHYKHSPVAQKRLHDVQRQLNKNVLHVVQDVRQGGTANTGLFELKEAITLELATSDAHMDGFNSSERRDMAEYVEAAFT</sequence>
<accession>A0A9J6FZ35</accession>
<keyword evidence="2" id="KW-0479">Metal-binding</keyword>
<reference evidence="6 7" key="1">
    <citation type="journal article" date="2020" name="Cell">
        <title>Large-Scale Comparative Analyses of Tick Genomes Elucidate Their Genetic Diversity and Vector Capacities.</title>
        <authorList>
            <consortium name="Tick Genome and Microbiome Consortium (TIGMIC)"/>
            <person name="Jia N."/>
            <person name="Wang J."/>
            <person name="Shi W."/>
            <person name="Du L."/>
            <person name="Sun Y."/>
            <person name="Zhan W."/>
            <person name="Jiang J.F."/>
            <person name="Wang Q."/>
            <person name="Zhang B."/>
            <person name="Ji P."/>
            <person name="Bell-Sakyi L."/>
            <person name="Cui X.M."/>
            <person name="Yuan T.T."/>
            <person name="Jiang B.G."/>
            <person name="Yang W.F."/>
            <person name="Lam T.T."/>
            <person name="Chang Q.C."/>
            <person name="Ding S.J."/>
            <person name="Wang X.J."/>
            <person name="Zhu J.G."/>
            <person name="Ruan X.D."/>
            <person name="Zhao L."/>
            <person name="Wei J.T."/>
            <person name="Ye R.Z."/>
            <person name="Que T.C."/>
            <person name="Du C.H."/>
            <person name="Zhou Y.H."/>
            <person name="Cheng J.X."/>
            <person name="Dai P.F."/>
            <person name="Guo W.B."/>
            <person name="Han X.H."/>
            <person name="Huang E.J."/>
            <person name="Li L.F."/>
            <person name="Wei W."/>
            <person name="Gao Y.C."/>
            <person name="Liu J.Z."/>
            <person name="Shao H.Z."/>
            <person name="Wang X."/>
            <person name="Wang C.C."/>
            <person name="Yang T.C."/>
            <person name="Huo Q.B."/>
            <person name="Li W."/>
            <person name="Chen H.Y."/>
            <person name="Chen S.E."/>
            <person name="Zhou L.G."/>
            <person name="Ni X.B."/>
            <person name="Tian J.H."/>
            <person name="Sheng Y."/>
            <person name="Liu T."/>
            <person name="Pan Y.S."/>
            <person name="Xia L.Y."/>
            <person name="Li J."/>
            <person name="Zhao F."/>
            <person name="Cao W.C."/>
        </authorList>
    </citation>
    <scope>NUCLEOTIDE SEQUENCE [LARGE SCALE GENOMIC DNA]</scope>
    <source>
        <strain evidence="6">HaeL-2018</strain>
    </source>
</reference>
<dbReference type="GO" id="GO:0005634">
    <property type="term" value="C:nucleus"/>
    <property type="evidence" value="ECO:0007669"/>
    <property type="project" value="UniProtKB-SubCell"/>
</dbReference>
<dbReference type="PANTHER" id="PTHR46481:SF10">
    <property type="entry name" value="ZINC FINGER BED DOMAIN-CONTAINING PROTEIN 39"/>
    <property type="match status" value="1"/>
</dbReference>
<organism evidence="6 7">
    <name type="scientific">Haemaphysalis longicornis</name>
    <name type="common">Bush tick</name>
    <dbReference type="NCBI Taxonomy" id="44386"/>
    <lineage>
        <taxon>Eukaryota</taxon>
        <taxon>Metazoa</taxon>
        <taxon>Ecdysozoa</taxon>
        <taxon>Arthropoda</taxon>
        <taxon>Chelicerata</taxon>
        <taxon>Arachnida</taxon>
        <taxon>Acari</taxon>
        <taxon>Parasitiformes</taxon>
        <taxon>Ixodida</taxon>
        <taxon>Ixodoidea</taxon>
        <taxon>Ixodidae</taxon>
        <taxon>Haemaphysalinae</taxon>
        <taxon>Haemaphysalis</taxon>
    </lineage>
</organism>
<dbReference type="OMA" id="TINECFN"/>
<dbReference type="EMBL" id="JABSTR010000004">
    <property type="protein sequence ID" value="KAH9367617.1"/>
    <property type="molecule type" value="Genomic_DNA"/>
</dbReference>
<dbReference type="InterPro" id="IPR052035">
    <property type="entry name" value="ZnF_BED_domain_contain"/>
</dbReference>
<dbReference type="AlphaFoldDB" id="A0A9J6FZ35"/>
<comment type="caution">
    <text evidence="6">The sequence shown here is derived from an EMBL/GenBank/DDBJ whole genome shotgun (WGS) entry which is preliminary data.</text>
</comment>